<reference evidence="3" key="1">
    <citation type="journal article" date="2023" name="Plant J.">
        <title>Genome sequences and population genomics provide insights into the demographic history, inbreeding, and mutation load of two 'living fossil' tree species of Dipteronia.</title>
        <authorList>
            <person name="Feng Y."/>
            <person name="Comes H.P."/>
            <person name="Chen J."/>
            <person name="Zhu S."/>
            <person name="Lu R."/>
            <person name="Zhang X."/>
            <person name="Li P."/>
            <person name="Qiu J."/>
            <person name="Olsen K.M."/>
            <person name="Qiu Y."/>
        </authorList>
    </citation>
    <scope>NUCLEOTIDE SEQUENCE</scope>
    <source>
        <strain evidence="3">NBL</strain>
    </source>
</reference>
<evidence type="ECO:0000313" key="3">
    <source>
        <dbReference type="EMBL" id="KAK3198744.1"/>
    </source>
</evidence>
<evidence type="ECO:0000313" key="4">
    <source>
        <dbReference type="Proteomes" id="UP001281410"/>
    </source>
</evidence>
<feature type="domain" description="Disease resistance protein At4g27190-like leucine-rich repeats" evidence="2">
    <location>
        <begin position="6"/>
        <end position="84"/>
    </location>
</feature>
<name>A0AAE0DZT4_9ROSI</name>
<proteinExistence type="predicted"/>
<dbReference type="PANTHER" id="PTHR33463">
    <property type="entry name" value="NB-ARC DOMAIN-CONTAINING PROTEIN-RELATED"/>
    <property type="match status" value="1"/>
</dbReference>
<evidence type="ECO:0000256" key="1">
    <source>
        <dbReference type="ARBA" id="ARBA00022821"/>
    </source>
</evidence>
<accession>A0AAE0DZT4</accession>
<dbReference type="PANTHER" id="PTHR33463:SF136">
    <property type="entry name" value="NB-ARC DOMAIN-CONTAINING PROTEIN"/>
    <property type="match status" value="1"/>
</dbReference>
<dbReference type="AlphaFoldDB" id="A0AAE0DZT4"/>
<evidence type="ECO:0000259" key="2">
    <source>
        <dbReference type="Pfam" id="PF23247"/>
    </source>
</evidence>
<dbReference type="InterPro" id="IPR057135">
    <property type="entry name" value="At4g27190-like_LRR"/>
</dbReference>
<comment type="caution">
    <text evidence="3">The sequence shown here is derived from an EMBL/GenBank/DDBJ whole genome shotgun (WGS) entry which is preliminary data.</text>
</comment>
<dbReference type="Gene3D" id="3.80.10.10">
    <property type="entry name" value="Ribonuclease Inhibitor"/>
    <property type="match status" value="1"/>
</dbReference>
<keyword evidence="4" id="KW-1185">Reference proteome</keyword>
<keyword evidence="1" id="KW-0611">Plant defense</keyword>
<dbReference type="SUPFAM" id="SSF52047">
    <property type="entry name" value="RNI-like"/>
    <property type="match status" value="1"/>
</dbReference>
<dbReference type="InterPro" id="IPR050905">
    <property type="entry name" value="Plant_NBS-LRR"/>
</dbReference>
<organism evidence="3 4">
    <name type="scientific">Dipteronia sinensis</name>
    <dbReference type="NCBI Taxonomy" id="43782"/>
    <lineage>
        <taxon>Eukaryota</taxon>
        <taxon>Viridiplantae</taxon>
        <taxon>Streptophyta</taxon>
        <taxon>Embryophyta</taxon>
        <taxon>Tracheophyta</taxon>
        <taxon>Spermatophyta</taxon>
        <taxon>Magnoliopsida</taxon>
        <taxon>eudicotyledons</taxon>
        <taxon>Gunneridae</taxon>
        <taxon>Pentapetalae</taxon>
        <taxon>rosids</taxon>
        <taxon>malvids</taxon>
        <taxon>Sapindales</taxon>
        <taxon>Sapindaceae</taxon>
        <taxon>Hippocastanoideae</taxon>
        <taxon>Acereae</taxon>
        <taxon>Dipteronia</taxon>
    </lineage>
</organism>
<dbReference type="Proteomes" id="UP001281410">
    <property type="component" value="Unassembled WGS sequence"/>
</dbReference>
<protein>
    <recommendedName>
        <fullName evidence="2">Disease resistance protein At4g27190-like leucine-rich repeats domain-containing protein</fullName>
    </recommendedName>
</protein>
<dbReference type="EMBL" id="JANJYJ010000007">
    <property type="protein sequence ID" value="KAK3198744.1"/>
    <property type="molecule type" value="Genomic_DNA"/>
</dbReference>
<dbReference type="InterPro" id="IPR032675">
    <property type="entry name" value="LRR_dom_sf"/>
</dbReference>
<gene>
    <name evidence="3" type="ORF">Dsin_022159</name>
</gene>
<dbReference type="Pfam" id="PF23247">
    <property type="entry name" value="LRR_RPS2"/>
    <property type="match status" value="1"/>
</dbReference>
<sequence>MGTSPVAKSLVQLTEMSISYCRKITEVIGNHGDVILDEISFTKLKSLKLQKLPSLTSFCSGNFILKFPSLETLDVIGCPNMKIFSQGDLTTQKLQKVKIDLKSVKLHSDFRL</sequence>